<organism evidence="4 5">
    <name type="scientific">Tessaracoccus lubricantis</name>
    <dbReference type="NCBI Taxonomy" id="545543"/>
    <lineage>
        <taxon>Bacteria</taxon>
        <taxon>Bacillati</taxon>
        <taxon>Actinomycetota</taxon>
        <taxon>Actinomycetes</taxon>
        <taxon>Propionibacteriales</taxon>
        <taxon>Propionibacteriaceae</taxon>
        <taxon>Tessaracoccus</taxon>
    </lineage>
</organism>
<evidence type="ECO:0000256" key="1">
    <source>
        <dbReference type="SAM" id="Phobius"/>
    </source>
</evidence>
<comment type="caution">
    <text evidence="4">The sequence shown here is derived from an EMBL/GenBank/DDBJ whole genome shotgun (WGS) entry which is preliminary data.</text>
</comment>
<feature type="domain" description="AMP-dependent synthetase/ligase" evidence="2">
    <location>
        <begin position="119"/>
        <end position="335"/>
    </location>
</feature>
<dbReference type="InterPro" id="IPR000873">
    <property type="entry name" value="AMP-dep_synth/lig_dom"/>
</dbReference>
<accession>A0ABP9FAD0</accession>
<dbReference type="PANTHER" id="PTHR43201">
    <property type="entry name" value="ACYL-COA SYNTHETASE"/>
    <property type="match status" value="1"/>
</dbReference>
<feature type="transmembrane region" description="Helical" evidence="1">
    <location>
        <begin position="825"/>
        <end position="843"/>
    </location>
</feature>
<dbReference type="PANTHER" id="PTHR43201:SF32">
    <property type="entry name" value="2-SUCCINYLBENZOATE--COA LIGASE, CHLOROPLASTIC_PEROXISOMAL"/>
    <property type="match status" value="1"/>
</dbReference>
<dbReference type="InterPro" id="IPR042099">
    <property type="entry name" value="ANL_N_sf"/>
</dbReference>
<dbReference type="Gene3D" id="3.40.50.12780">
    <property type="entry name" value="N-terminal domain of ligase-like"/>
    <property type="match status" value="1"/>
</dbReference>
<proteinExistence type="predicted"/>
<dbReference type="Proteomes" id="UP001501521">
    <property type="component" value="Unassembled WGS sequence"/>
</dbReference>
<keyword evidence="1" id="KW-0812">Transmembrane</keyword>
<reference evidence="5" key="1">
    <citation type="journal article" date="2019" name="Int. J. Syst. Evol. Microbiol.">
        <title>The Global Catalogue of Microorganisms (GCM) 10K type strain sequencing project: providing services to taxonomists for standard genome sequencing and annotation.</title>
        <authorList>
            <consortium name="The Broad Institute Genomics Platform"/>
            <consortium name="The Broad Institute Genome Sequencing Center for Infectious Disease"/>
            <person name="Wu L."/>
            <person name="Ma J."/>
        </authorList>
    </citation>
    <scope>NUCLEOTIDE SEQUENCE [LARGE SCALE GENOMIC DNA]</scope>
    <source>
        <strain evidence="5">JCM 19125</strain>
    </source>
</reference>
<feature type="transmembrane region" description="Helical" evidence="1">
    <location>
        <begin position="665"/>
        <end position="684"/>
    </location>
</feature>
<feature type="transmembrane region" description="Helical" evidence="1">
    <location>
        <begin position="770"/>
        <end position="786"/>
    </location>
</feature>
<dbReference type="InterPro" id="IPR009081">
    <property type="entry name" value="PP-bd_ACP"/>
</dbReference>
<dbReference type="SUPFAM" id="SSF56801">
    <property type="entry name" value="Acetyl-CoA synthetase-like"/>
    <property type="match status" value="1"/>
</dbReference>
<feature type="domain" description="Carrier" evidence="3">
    <location>
        <begin position="487"/>
        <end position="529"/>
    </location>
</feature>
<dbReference type="RefSeq" id="WP_345580535.1">
    <property type="nucleotide sequence ID" value="NZ_BAABLV010000019.1"/>
</dbReference>
<protein>
    <submittedName>
        <fullName evidence="4">AMP-binding protein</fullName>
    </submittedName>
</protein>
<feature type="transmembrane region" description="Helical" evidence="1">
    <location>
        <begin position="593"/>
        <end position="612"/>
    </location>
</feature>
<sequence>MHASTTLTRTAGLSPLPSLDRVDGSAPALLDGHGEVLDHATLRRRVDELAAELRTGDRRLVHVQLRPTVDDIVGYLAILEAGHVALLLPEGRAAEAVRRAWPADLSLADGAVAFLHDEPEPRHVLHPDLALLLSTSGSTGSPKLVRLSHANLTSNAHGIAAALGLTPRDRGVTSLPLYYCYGLSVLHSHLAVGASVALTSGSVLDDDFWRVVDSGVSTLAVVPHMVELMETTGVLERPHPQLRLITQAGGRMAEDRVRRTAQLGERHGWGLSVMYGQSEATARIAIQDPTSTAASPATVGRPIPGAEVRIDRDVPESDGVSGEIVVSGPGVMLGYAQHADDLALGRMVTGLRTGDLGVFDGGLLRIVGRRSGFVKVLGLRIDLARVESALEGEGLVVCVTGDDTGLRVAVEPVPGERVDDTASRVRRLAGHAAGVGVGHIRVAVQPLARLGNGKVDRAGCDALVRATDPEECADSRQRIDAPGIAVRVAAVLCEVLGVPDVDLDRSFVALGGDSLTHVQASSRLTALLGDLPTDWHHRPVRSLVEVADDDARPARNRRWQRVEVSVVLRAIAAIIICGSHAELFRVLGGAHTLMAVAGYSTAMFGLSAVGVVARWRAGARLLVGVAVPTVVTALIGMAYGRYGWGNVFMVNWATGNISTRGRNELWFVDVLVLAVLVVTALLSWPAISRRWNDDPWRVAFALLVVGLGSRFIILSFEHDGPMRGVLPTVFWLFAAGMALAVARTRRRTELTLALALLGTLGYFPDNTARNLVIAGGIIALALLRSVPVPRVLVPVVTVLAAASLHIYLVQFHVLTLVSRTLTDHGLVRTVAGLVVGIVVWRLTATPIARLQDLLVPLRRTSPTSERTIP</sequence>
<dbReference type="InterPro" id="IPR036736">
    <property type="entry name" value="ACP-like_sf"/>
</dbReference>
<evidence type="ECO:0000313" key="5">
    <source>
        <dbReference type="Proteomes" id="UP001501521"/>
    </source>
</evidence>
<feature type="transmembrane region" description="Helical" evidence="1">
    <location>
        <begin position="619"/>
        <end position="639"/>
    </location>
</feature>
<gene>
    <name evidence="4" type="ORF">GCM10025789_12340</name>
</gene>
<evidence type="ECO:0000313" key="4">
    <source>
        <dbReference type="EMBL" id="GAA4896158.1"/>
    </source>
</evidence>
<keyword evidence="5" id="KW-1185">Reference proteome</keyword>
<evidence type="ECO:0000259" key="3">
    <source>
        <dbReference type="Pfam" id="PF00550"/>
    </source>
</evidence>
<feature type="transmembrane region" description="Helical" evidence="1">
    <location>
        <begin position="722"/>
        <end position="741"/>
    </location>
</feature>
<dbReference type="SUPFAM" id="SSF47336">
    <property type="entry name" value="ACP-like"/>
    <property type="match status" value="1"/>
</dbReference>
<evidence type="ECO:0000259" key="2">
    <source>
        <dbReference type="Pfam" id="PF00501"/>
    </source>
</evidence>
<dbReference type="Pfam" id="PF00550">
    <property type="entry name" value="PP-binding"/>
    <property type="match status" value="1"/>
</dbReference>
<keyword evidence="1" id="KW-0472">Membrane</keyword>
<dbReference type="Pfam" id="PF00501">
    <property type="entry name" value="AMP-binding"/>
    <property type="match status" value="1"/>
</dbReference>
<name>A0ABP9FAD0_9ACTN</name>
<dbReference type="Gene3D" id="1.10.1200.10">
    <property type="entry name" value="ACP-like"/>
    <property type="match status" value="1"/>
</dbReference>
<feature type="transmembrane region" description="Helical" evidence="1">
    <location>
        <begin position="696"/>
        <end position="716"/>
    </location>
</feature>
<keyword evidence="1" id="KW-1133">Transmembrane helix</keyword>
<dbReference type="EMBL" id="BAABLV010000019">
    <property type="protein sequence ID" value="GAA4896158.1"/>
    <property type="molecule type" value="Genomic_DNA"/>
</dbReference>
<feature type="transmembrane region" description="Helical" evidence="1">
    <location>
        <begin position="791"/>
        <end position="813"/>
    </location>
</feature>